<accession>A0A934R7I1</accession>
<name>A0A934R7I1_9BACT</name>
<sequence length="469" mass="51168">MKFFLLFLLAGSVLAKPNVVLLLIDDLGRQDVGLHGSTFHQTPNIDRMGKEGLVFENAYSAHPRCVPSRYGIFSGRVPARGGVPGFQKSEHALAPERVTFAEVMADAGYVTGYIGKWHLGKKGGGPETQGFSDSRIAGAAGAPRSYFHPYHVTPDGRHQEKEDFPVVDGEKGEYLNDRLTDEAIDFLRKNREAPFLLVLAHYAVHTPFQAPDALVEEARERLNGKPAGGKSKDPDFEASDSATDKTEQNNPIYAAMVKSMDDSVGRVLKELDQLNLTEDTLVILTSDHGGLSTRGGSSGRPLATTNRPYRHGKGWLHDGGLRVPMIVKWPGTVKPGSTPVQTLGTDHYATIVEAVGLKVDAGEARDSVSYLPTLKGEAQQRPPMFFHSPRARPQSTGDRNASAVIDGEWKLIEHHDGGPKELYQLVEDPSESTNLVEKHPDKASELTDLLTRLKKDAGARQGGNNPFDK</sequence>
<dbReference type="GO" id="GO:0046872">
    <property type="term" value="F:metal ion binding"/>
    <property type="evidence" value="ECO:0007669"/>
    <property type="project" value="UniProtKB-KW"/>
</dbReference>
<feature type="domain" description="Sulfatase N-terminal" evidence="9">
    <location>
        <begin position="17"/>
        <end position="356"/>
    </location>
</feature>
<dbReference type="InterPro" id="IPR024607">
    <property type="entry name" value="Sulfatase_CS"/>
</dbReference>
<dbReference type="InterPro" id="IPR050738">
    <property type="entry name" value="Sulfatase"/>
</dbReference>
<feature type="region of interest" description="Disordered" evidence="7">
    <location>
        <begin position="223"/>
        <end position="249"/>
    </location>
</feature>
<dbReference type="InterPro" id="IPR000917">
    <property type="entry name" value="Sulfatase_N"/>
</dbReference>
<comment type="similarity">
    <text evidence="2">Belongs to the sulfatase family.</text>
</comment>
<dbReference type="AlphaFoldDB" id="A0A934R7I1"/>
<evidence type="ECO:0000256" key="5">
    <source>
        <dbReference type="ARBA" id="ARBA00022801"/>
    </source>
</evidence>
<evidence type="ECO:0000259" key="9">
    <source>
        <dbReference type="Pfam" id="PF00884"/>
    </source>
</evidence>
<keyword evidence="11" id="KW-1185">Reference proteome</keyword>
<evidence type="ECO:0000256" key="3">
    <source>
        <dbReference type="ARBA" id="ARBA00022723"/>
    </source>
</evidence>
<dbReference type="Pfam" id="PF00884">
    <property type="entry name" value="Sulfatase"/>
    <property type="match status" value="1"/>
</dbReference>
<proteinExistence type="inferred from homology"/>
<gene>
    <name evidence="10" type="ORF">JIN81_01515</name>
</gene>
<evidence type="ECO:0000256" key="1">
    <source>
        <dbReference type="ARBA" id="ARBA00001913"/>
    </source>
</evidence>
<dbReference type="PANTHER" id="PTHR42693">
    <property type="entry name" value="ARYLSULFATASE FAMILY MEMBER"/>
    <property type="match status" value="1"/>
</dbReference>
<dbReference type="EMBL" id="JAENII010000001">
    <property type="protein sequence ID" value="MBK1825682.1"/>
    <property type="molecule type" value="Genomic_DNA"/>
</dbReference>
<evidence type="ECO:0000256" key="6">
    <source>
        <dbReference type="ARBA" id="ARBA00022837"/>
    </source>
</evidence>
<feature type="signal peptide" evidence="8">
    <location>
        <begin position="1"/>
        <end position="15"/>
    </location>
</feature>
<evidence type="ECO:0000256" key="2">
    <source>
        <dbReference type="ARBA" id="ARBA00008779"/>
    </source>
</evidence>
<evidence type="ECO:0000313" key="10">
    <source>
        <dbReference type="EMBL" id="MBK1825682.1"/>
    </source>
</evidence>
<evidence type="ECO:0000256" key="4">
    <source>
        <dbReference type="ARBA" id="ARBA00022729"/>
    </source>
</evidence>
<reference evidence="10" key="1">
    <citation type="submission" date="2021-01" db="EMBL/GenBank/DDBJ databases">
        <title>Modified the classification status of verrucomicrobia.</title>
        <authorList>
            <person name="Feng X."/>
        </authorList>
    </citation>
    <scope>NUCLEOTIDE SEQUENCE</scope>
    <source>
        <strain evidence="10">KCTC 22201</strain>
    </source>
</reference>
<feature type="region of interest" description="Disordered" evidence="7">
    <location>
        <begin position="290"/>
        <end position="315"/>
    </location>
</feature>
<dbReference type="Proteomes" id="UP000658278">
    <property type="component" value="Unassembled WGS sequence"/>
</dbReference>
<organism evidence="10 11">
    <name type="scientific">Haloferula rosea</name>
    <dbReference type="NCBI Taxonomy" id="490093"/>
    <lineage>
        <taxon>Bacteria</taxon>
        <taxon>Pseudomonadati</taxon>
        <taxon>Verrucomicrobiota</taxon>
        <taxon>Verrucomicrobiia</taxon>
        <taxon>Verrucomicrobiales</taxon>
        <taxon>Verrucomicrobiaceae</taxon>
        <taxon>Haloferula</taxon>
    </lineage>
</organism>
<dbReference type="PANTHER" id="PTHR42693:SF42">
    <property type="entry name" value="ARYLSULFATASE G"/>
    <property type="match status" value="1"/>
</dbReference>
<dbReference type="Gene3D" id="3.30.1120.10">
    <property type="match status" value="1"/>
</dbReference>
<comment type="caution">
    <text evidence="10">The sequence shown here is derived from an EMBL/GenBank/DDBJ whole genome shotgun (WGS) entry which is preliminary data.</text>
</comment>
<keyword evidence="6" id="KW-0106">Calcium</keyword>
<evidence type="ECO:0000256" key="7">
    <source>
        <dbReference type="SAM" id="MobiDB-lite"/>
    </source>
</evidence>
<protein>
    <submittedName>
        <fullName evidence="10">Sulfatase</fullName>
    </submittedName>
</protein>
<keyword evidence="4 8" id="KW-0732">Signal</keyword>
<dbReference type="CDD" id="cd16144">
    <property type="entry name" value="ARS_like"/>
    <property type="match status" value="1"/>
</dbReference>
<evidence type="ECO:0000256" key="8">
    <source>
        <dbReference type="SAM" id="SignalP"/>
    </source>
</evidence>
<dbReference type="SUPFAM" id="SSF53649">
    <property type="entry name" value="Alkaline phosphatase-like"/>
    <property type="match status" value="1"/>
</dbReference>
<dbReference type="RefSeq" id="WP_200275577.1">
    <property type="nucleotide sequence ID" value="NZ_JAENII010000001.1"/>
</dbReference>
<keyword evidence="5" id="KW-0378">Hydrolase</keyword>
<evidence type="ECO:0000313" key="11">
    <source>
        <dbReference type="Proteomes" id="UP000658278"/>
    </source>
</evidence>
<dbReference type="Gene3D" id="3.40.720.10">
    <property type="entry name" value="Alkaline Phosphatase, subunit A"/>
    <property type="match status" value="1"/>
</dbReference>
<keyword evidence="3" id="KW-0479">Metal-binding</keyword>
<dbReference type="InterPro" id="IPR017850">
    <property type="entry name" value="Alkaline_phosphatase_core_sf"/>
</dbReference>
<comment type="cofactor">
    <cofactor evidence="1">
        <name>Ca(2+)</name>
        <dbReference type="ChEBI" id="CHEBI:29108"/>
    </cofactor>
</comment>
<feature type="chain" id="PRO_5037756850" evidence="8">
    <location>
        <begin position="16"/>
        <end position="469"/>
    </location>
</feature>
<dbReference type="PROSITE" id="PS00149">
    <property type="entry name" value="SULFATASE_2"/>
    <property type="match status" value="1"/>
</dbReference>
<dbReference type="GO" id="GO:0004065">
    <property type="term" value="F:arylsulfatase activity"/>
    <property type="evidence" value="ECO:0007669"/>
    <property type="project" value="TreeGrafter"/>
</dbReference>